<name>A0A5A7UPX2_CUCMM</name>
<dbReference type="PANTHER" id="PTHR33223">
    <property type="entry name" value="CCHC-TYPE DOMAIN-CONTAINING PROTEIN"/>
    <property type="match status" value="1"/>
</dbReference>
<accession>A0A5A7UPX2</accession>
<evidence type="ECO:0000313" key="3">
    <source>
        <dbReference type="Proteomes" id="UP000321393"/>
    </source>
</evidence>
<proteinExistence type="predicted"/>
<dbReference type="OrthoDB" id="1299234at2759"/>
<sequence length="181" mass="20065">MPHEYSVVSTTQHYVATNLLYAVPPHVRDIEQLEAQAKIQNMGQNENTPTKKKLDVLEERLRGIEGPDVDGNLDATQLCLVPGLIIPATFKVSKFDKYDGSSCPRSHLIMYCRKMAAHINNDKLLILCFQDSLSGPASQWRLAEVTTEYGGIKKGTISKKKEGDIHAIGFPNSGKHKSIFG</sequence>
<evidence type="ECO:0000313" key="4">
    <source>
        <dbReference type="Proteomes" id="UP000321947"/>
    </source>
</evidence>
<comment type="caution">
    <text evidence="1">The sequence shown here is derived from an EMBL/GenBank/DDBJ whole genome shotgun (WGS) entry which is preliminary data.</text>
</comment>
<gene>
    <name evidence="2" type="ORF">E5676_scaffold16G00090</name>
    <name evidence="1" type="ORF">E6C27_scaffold181G00100</name>
</gene>
<dbReference type="Proteomes" id="UP000321393">
    <property type="component" value="Unassembled WGS sequence"/>
</dbReference>
<dbReference type="Proteomes" id="UP000321947">
    <property type="component" value="Unassembled WGS sequence"/>
</dbReference>
<dbReference type="PANTHER" id="PTHR33223:SF8">
    <property type="entry name" value="OS04G0172440 PROTEIN"/>
    <property type="match status" value="1"/>
</dbReference>
<evidence type="ECO:0000313" key="1">
    <source>
        <dbReference type="EMBL" id="KAA0055645.1"/>
    </source>
</evidence>
<evidence type="ECO:0000313" key="2">
    <source>
        <dbReference type="EMBL" id="TYK09899.1"/>
    </source>
</evidence>
<dbReference type="AlphaFoldDB" id="A0A5A7UPX2"/>
<dbReference type="EMBL" id="SSTD01011206">
    <property type="protein sequence ID" value="TYK09899.1"/>
    <property type="molecule type" value="Genomic_DNA"/>
</dbReference>
<organism evidence="1 3">
    <name type="scientific">Cucumis melo var. makuwa</name>
    <name type="common">Oriental melon</name>
    <dbReference type="NCBI Taxonomy" id="1194695"/>
    <lineage>
        <taxon>Eukaryota</taxon>
        <taxon>Viridiplantae</taxon>
        <taxon>Streptophyta</taxon>
        <taxon>Embryophyta</taxon>
        <taxon>Tracheophyta</taxon>
        <taxon>Spermatophyta</taxon>
        <taxon>Magnoliopsida</taxon>
        <taxon>eudicotyledons</taxon>
        <taxon>Gunneridae</taxon>
        <taxon>Pentapetalae</taxon>
        <taxon>rosids</taxon>
        <taxon>fabids</taxon>
        <taxon>Cucurbitales</taxon>
        <taxon>Cucurbitaceae</taxon>
        <taxon>Benincaseae</taxon>
        <taxon>Cucumis</taxon>
    </lineage>
</organism>
<dbReference type="EMBL" id="SSTE01008412">
    <property type="protein sequence ID" value="KAA0055645.1"/>
    <property type="molecule type" value="Genomic_DNA"/>
</dbReference>
<reference evidence="3 4" key="1">
    <citation type="submission" date="2019-08" db="EMBL/GenBank/DDBJ databases">
        <title>Draft genome sequences of two oriental melons (Cucumis melo L. var makuwa).</title>
        <authorList>
            <person name="Kwon S.-Y."/>
        </authorList>
    </citation>
    <scope>NUCLEOTIDE SEQUENCE [LARGE SCALE GENOMIC DNA]</scope>
    <source>
        <strain evidence="4">cv. Chang Bougi</strain>
        <strain evidence="3">cv. SW 3</strain>
        <tissue evidence="1">Leaf</tissue>
    </source>
</reference>
<protein>
    <submittedName>
        <fullName evidence="1">Gag-pro-like protein</fullName>
    </submittedName>
</protein>